<evidence type="ECO:0000313" key="13">
    <source>
        <dbReference type="EMBL" id="NXE18823.1"/>
    </source>
</evidence>
<feature type="transmembrane region" description="Helical" evidence="11">
    <location>
        <begin position="1110"/>
        <end position="1133"/>
    </location>
</feature>
<dbReference type="FunFam" id="2.60.40.10:FF:000932">
    <property type="entry name" value="Immunoglobulin superfamily member 3"/>
    <property type="match status" value="1"/>
</dbReference>
<evidence type="ECO:0000259" key="12">
    <source>
        <dbReference type="PROSITE" id="PS50835"/>
    </source>
</evidence>
<organism evidence="13 14">
    <name type="scientific">Ardeotis kori</name>
    <dbReference type="NCBI Taxonomy" id="89386"/>
    <lineage>
        <taxon>Eukaryota</taxon>
        <taxon>Metazoa</taxon>
        <taxon>Chordata</taxon>
        <taxon>Craniata</taxon>
        <taxon>Vertebrata</taxon>
        <taxon>Euteleostomi</taxon>
        <taxon>Archelosauria</taxon>
        <taxon>Archosauria</taxon>
        <taxon>Dinosauria</taxon>
        <taxon>Saurischia</taxon>
        <taxon>Theropoda</taxon>
        <taxon>Coelurosauria</taxon>
        <taxon>Aves</taxon>
        <taxon>Neognathae</taxon>
        <taxon>Neoaves</taxon>
        <taxon>Otidimorphae</taxon>
        <taxon>Otidiformes</taxon>
        <taxon>Otididae</taxon>
        <taxon>Ardeotis</taxon>
    </lineage>
</organism>
<dbReference type="InterPro" id="IPR003598">
    <property type="entry name" value="Ig_sub2"/>
</dbReference>
<dbReference type="FunFam" id="2.60.40.10:FF:000604">
    <property type="entry name" value="immunoglobulin superfamily member 3"/>
    <property type="match status" value="1"/>
</dbReference>
<proteinExistence type="predicted"/>
<sequence>GMQAACQEVTLGSSPPTGMALAQRQVAVQEGPLYRTEGSHITLWCKVSGYQGPAEQNFQWSIYLPSAPEREVQIVSTVDPSFPYAIYTQRVRSRGIYVEQVQGDAVLLHITELQDRDAGEYECHTPNTDERYFGSYSAKMNLVVIPDSLRVTAVPQTLNKVERDSLELKCEVSKSTAQHSHISIAWYRQRGSETPVEVISLSRDFVLRAGSTYAQRQATGDVRLDKVGETTSKLTIYNLHPSDQGEFYCEAAEWIQDPDKSWYAMTRKRSQGAIVNVQATDKEFSVRLETEKRTYIVGEPVEFRCILEAQNVPDRYFSISWAFNSSLIASLGPNAVPVLNNEFAQREALGQLKVAKESDNVFVLKIYRLRLEDSGKYNCRVTEREKTVTGDFIDKESKRPKNIPITVLPLKTSISLEIINNASNVLEGESLRFGCNVRSGFGPQSRLSVAWHLVDKLNRRSEIVRLDREGTLQPGPSYAERSSYGGIQVEQVHPGSFTLEIFNSIKADEGHYECRVAEWTRTLDGEWQMVGERHAGTPVSITALEAGFAVTAISRTPGVTYNESFDLQCIIKPHYPSWVPVSVTWRFQPAGSTEFHDLVTFTRDGGVQWGDRYMGFRTRTAIEKAESSNNVRLSISRASDTEAGKYQCVAELWRKNYNSSWTRLADRTSNLLEIRVLRPVTKLQVSKSKRSITLVENRPIPLNCSVKSQTSPDSHFAVLWYVHKPSDADGKLILKTTHSSAFEYGTYAEEEGLRGRLQFERSASGGLFSLTVQRAEVRDSGSYYCHVEEWLLSPNHAWYKLAEEVSGRTEVTVKQPDNRLQVNQTHKNITVLENQWVTLECLVSSRTSPSSQLSVEWYVWRPGHPEKEAVVRLSRQSTLRYGDLAALGDLQRRLHLESPSPGLYLLSIQNATVRDSGAYDCRVEEWLLDPSDRWYKRAEDLSGLITLTVKQPDPTLQVDTATANLTVQEKESFPLDCSILSRSSPESHFAVTWYNLRAKEAGGRAEENEEEEEEEREAVLSVGPDAIFSPEASRWEGRLRFQRLSAVLFRLTVLQAGGADTGNYSCHVVEWLADPNGVWYRLAEEESGTVAVHVQDAGSTLQSVICSNDALFYFVFFYPFPIFGILIITILLVRFKSRNSSKNSEGKNGVPLLWIKEPHLNYSPTCLEPPVLSIHPGTID</sequence>
<evidence type="ECO:0000256" key="3">
    <source>
        <dbReference type="ARBA" id="ARBA00022729"/>
    </source>
</evidence>
<dbReference type="InterPro" id="IPR013106">
    <property type="entry name" value="Ig_V-set"/>
</dbReference>
<accession>A0A7K8KRC0</accession>
<dbReference type="EMBL" id="VWPR01000050">
    <property type="protein sequence ID" value="NXE18823.1"/>
    <property type="molecule type" value="Genomic_DNA"/>
</dbReference>
<keyword evidence="8" id="KW-0325">Glycoprotein</keyword>
<dbReference type="InterPro" id="IPR007110">
    <property type="entry name" value="Ig-like_dom"/>
</dbReference>
<dbReference type="InterPro" id="IPR051102">
    <property type="entry name" value="IgSF_V-set/TM_domain"/>
</dbReference>
<keyword evidence="6 11" id="KW-0472">Membrane</keyword>
<dbReference type="Proteomes" id="UP000560386">
    <property type="component" value="Unassembled WGS sequence"/>
</dbReference>
<feature type="non-terminal residue" evidence="13">
    <location>
        <position position="1"/>
    </location>
</feature>
<keyword evidence="4" id="KW-0677">Repeat</keyword>
<evidence type="ECO:0000256" key="7">
    <source>
        <dbReference type="ARBA" id="ARBA00023157"/>
    </source>
</evidence>
<dbReference type="SMART" id="SM00409">
    <property type="entry name" value="IG"/>
    <property type="match status" value="8"/>
</dbReference>
<evidence type="ECO:0000256" key="9">
    <source>
        <dbReference type="ARBA" id="ARBA00023319"/>
    </source>
</evidence>
<dbReference type="SUPFAM" id="SSF48726">
    <property type="entry name" value="Immunoglobulin"/>
    <property type="match status" value="8"/>
</dbReference>
<keyword evidence="9" id="KW-0393">Immunoglobulin domain</keyword>
<dbReference type="CDD" id="cd00099">
    <property type="entry name" value="IgV"/>
    <property type="match status" value="2"/>
</dbReference>
<evidence type="ECO:0000256" key="8">
    <source>
        <dbReference type="ARBA" id="ARBA00023180"/>
    </source>
</evidence>
<keyword evidence="5 11" id="KW-1133">Transmembrane helix</keyword>
<feature type="domain" description="Ig-like" evidence="12">
    <location>
        <begin position="409"/>
        <end position="524"/>
    </location>
</feature>
<dbReference type="SMART" id="SM00408">
    <property type="entry name" value="IGc2"/>
    <property type="match status" value="3"/>
</dbReference>
<dbReference type="FunFam" id="2.60.40.10:FF:000674">
    <property type="entry name" value="Immunoglobulin superfamily member 3"/>
    <property type="match status" value="1"/>
</dbReference>
<evidence type="ECO:0000256" key="11">
    <source>
        <dbReference type="SAM" id="Phobius"/>
    </source>
</evidence>
<dbReference type="PROSITE" id="PS50835">
    <property type="entry name" value="IG_LIKE"/>
    <property type="match status" value="8"/>
</dbReference>
<feature type="domain" description="Ig-like" evidence="12">
    <location>
        <begin position="954"/>
        <end position="1068"/>
    </location>
</feature>
<feature type="domain" description="Ig-like" evidence="12">
    <location>
        <begin position="816"/>
        <end position="942"/>
    </location>
</feature>
<dbReference type="FunFam" id="2.60.40.10:FF:000191">
    <property type="entry name" value="Immunoglobulin superfamily member 3"/>
    <property type="match status" value="1"/>
</dbReference>
<evidence type="ECO:0000256" key="6">
    <source>
        <dbReference type="ARBA" id="ARBA00023136"/>
    </source>
</evidence>
<feature type="domain" description="Ig-like" evidence="12">
    <location>
        <begin position="298"/>
        <end position="389"/>
    </location>
</feature>
<keyword evidence="2 11" id="KW-0812">Transmembrane</keyword>
<keyword evidence="3" id="KW-0732">Signal</keyword>
<evidence type="ECO:0000256" key="2">
    <source>
        <dbReference type="ARBA" id="ARBA00022692"/>
    </source>
</evidence>
<dbReference type="InterPro" id="IPR013783">
    <property type="entry name" value="Ig-like_fold"/>
</dbReference>
<keyword evidence="14" id="KW-1185">Reference proteome</keyword>
<feature type="domain" description="Ig-like" evidence="12">
    <location>
        <begin position="538"/>
        <end position="665"/>
    </location>
</feature>
<name>A0A7K8KRC0_9AVES</name>
<dbReference type="Gene3D" id="2.60.40.10">
    <property type="entry name" value="Immunoglobulins"/>
    <property type="match status" value="8"/>
</dbReference>
<dbReference type="FunFam" id="2.60.40.10:FF:000491">
    <property type="entry name" value="Immunoglobulin superfamily, member 3"/>
    <property type="match status" value="1"/>
</dbReference>
<dbReference type="AlphaFoldDB" id="A0A7K8KRC0"/>
<dbReference type="InterPro" id="IPR036179">
    <property type="entry name" value="Ig-like_dom_sf"/>
</dbReference>
<comment type="subcellular location">
    <subcellularLocation>
        <location evidence="1">Membrane</location>
        <topology evidence="1">Single-pass type I membrane protein</topology>
    </subcellularLocation>
</comment>
<feature type="domain" description="Ig-like" evidence="12">
    <location>
        <begin position="16"/>
        <end position="141"/>
    </location>
</feature>
<dbReference type="GO" id="GO:0016020">
    <property type="term" value="C:membrane"/>
    <property type="evidence" value="ECO:0007669"/>
    <property type="project" value="UniProtKB-SubCell"/>
</dbReference>
<dbReference type="PANTHER" id="PTHR12207:SF21">
    <property type="entry name" value="IMMUNOGLOBULIN SUPERFAMILY MEMBER 3"/>
    <property type="match status" value="1"/>
</dbReference>
<dbReference type="PANTHER" id="PTHR12207">
    <property type="entry name" value="V-SET AND TRANSMEMBRANE DOMAIN-CONTAINING PROTEIN"/>
    <property type="match status" value="1"/>
</dbReference>
<dbReference type="FunFam" id="2.60.40.10:FF:000689">
    <property type="entry name" value="Immunoglobulin superfamily member 3"/>
    <property type="match status" value="1"/>
</dbReference>
<dbReference type="Pfam" id="PF07686">
    <property type="entry name" value="V-set"/>
    <property type="match status" value="4"/>
</dbReference>
<evidence type="ECO:0000256" key="5">
    <source>
        <dbReference type="ARBA" id="ARBA00022989"/>
    </source>
</evidence>
<evidence type="ECO:0000313" key="14">
    <source>
        <dbReference type="Proteomes" id="UP000560386"/>
    </source>
</evidence>
<feature type="non-terminal residue" evidence="13">
    <location>
        <position position="1180"/>
    </location>
</feature>
<protein>
    <recommendedName>
        <fullName evidence="10">Immunoglobulin superfamily member 3</fullName>
    </recommendedName>
</protein>
<dbReference type="SMART" id="SM00406">
    <property type="entry name" value="IGv"/>
    <property type="match status" value="4"/>
</dbReference>
<evidence type="ECO:0000256" key="1">
    <source>
        <dbReference type="ARBA" id="ARBA00004479"/>
    </source>
</evidence>
<evidence type="ECO:0000256" key="4">
    <source>
        <dbReference type="ARBA" id="ARBA00022737"/>
    </source>
</evidence>
<feature type="domain" description="Ig-like" evidence="12">
    <location>
        <begin position="146"/>
        <end position="251"/>
    </location>
</feature>
<feature type="domain" description="Ig-like" evidence="12">
    <location>
        <begin position="679"/>
        <end position="806"/>
    </location>
</feature>
<evidence type="ECO:0000256" key="10">
    <source>
        <dbReference type="ARBA" id="ARBA00067302"/>
    </source>
</evidence>
<comment type="caution">
    <text evidence="13">The sequence shown here is derived from an EMBL/GenBank/DDBJ whole genome shotgun (WGS) entry which is preliminary data.</text>
</comment>
<dbReference type="InterPro" id="IPR003599">
    <property type="entry name" value="Ig_sub"/>
</dbReference>
<gene>
    <name evidence="13" type="primary">Igsf3</name>
    <name evidence="13" type="ORF">ARDKOR_R08866</name>
</gene>
<keyword evidence="7" id="KW-1015">Disulfide bond</keyword>
<reference evidence="13 14" key="1">
    <citation type="submission" date="2019-09" db="EMBL/GenBank/DDBJ databases">
        <title>Bird 10,000 Genomes (B10K) Project - Family phase.</title>
        <authorList>
            <person name="Zhang G."/>
        </authorList>
    </citation>
    <scope>NUCLEOTIDE SEQUENCE [LARGE SCALE GENOMIC DNA]</scope>
    <source>
        <strain evidence="13">B10K-CU-031-01</strain>
        <tissue evidence="13">Muscle</tissue>
    </source>
</reference>